<evidence type="ECO:0000256" key="2">
    <source>
        <dbReference type="SAM" id="SignalP"/>
    </source>
</evidence>
<dbReference type="Proteomes" id="UP000183987">
    <property type="component" value="Unassembled WGS sequence"/>
</dbReference>
<reference evidence="4" key="1">
    <citation type="submission" date="2016-11" db="EMBL/GenBank/DDBJ databases">
        <authorList>
            <person name="Varghese N."/>
            <person name="Submissions S."/>
        </authorList>
    </citation>
    <scope>NUCLEOTIDE SEQUENCE [LARGE SCALE GENOMIC DNA]</scope>
    <source>
        <strain evidence="4">DSM 29326</strain>
    </source>
</reference>
<dbReference type="Gene3D" id="2.40.160.90">
    <property type="match status" value="1"/>
</dbReference>
<gene>
    <name evidence="3" type="ORF">SAMN05444339_1158</name>
</gene>
<accession>A0A1M5EV70</accession>
<sequence>MTSRFTIVAALLLLAGCGGGGTGNVPMTPVKPSPGTSGTPGTSTPNTSGTPGTTTPAPAPTRNVLNARITEAGRVRAELQSLDQTRIADVPTSGRSVFTGPAIMTVSQGAKSYQMVGDSRVAVDFGSRAVTGNVKNIQGRRENQSTFTASGGIDYSNGTLGTGRSANILAFDYAGNLKVGSDKIGLDGTAIGALYDNPASGKTPPQGLQALDGTPSSQIGQSVRTPNMTATVNGKTAVGQIYVGGRKN</sequence>
<feature type="region of interest" description="Disordered" evidence="1">
    <location>
        <begin position="25"/>
        <end position="62"/>
    </location>
</feature>
<dbReference type="RefSeq" id="WP_143155512.1">
    <property type="nucleotide sequence ID" value="NZ_FQUE01000015.1"/>
</dbReference>
<dbReference type="PROSITE" id="PS51257">
    <property type="entry name" value="PROKAR_LIPOPROTEIN"/>
    <property type="match status" value="1"/>
</dbReference>
<dbReference type="EMBL" id="FQUE01000015">
    <property type="protein sequence ID" value="SHF82961.1"/>
    <property type="molecule type" value="Genomic_DNA"/>
</dbReference>
<organism evidence="3 4">
    <name type="scientific">Loktanella atrilutea</name>
    <dbReference type="NCBI Taxonomy" id="366533"/>
    <lineage>
        <taxon>Bacteria</taxon>
        <taxon>Pseudomonadati</taxon>
        <taxon>Pseudomonadota</taxon>
        <taxon>Alphaproteobacteria</taxon>
        <taxon>Rhodobacterales</taxon>
        <taxon>Roseobacteraceae</taxon>
        <taxon>Loktanella</taxon>
    </lineage>
</organism>
<evidence type="ECO:0000256" key="1">
    <source>
        <dbReference type="SAM" id="MobiDB-lite"/>
    </source>
</evidence>
<feature type="signal peptide" evidence="2">
    <location>
        <begin position="1"/>
        <end position="20"/>
    </location>
</feature>
<evidence type="ECO:0000313" key="3">
    <source>
        <dbReference type="EMBL" id="SHF82961.1"/>
    </source>
</evidence>
<protein>
    <submittedName>
        <fullName evidence="3">Uncharacterized protein</fullName>
    </submittedName>
</protein>
<proteinExistence type="predicted"/>
<feature type="chain" id="PRO_5013155236" evidence="2">
    <location>
        <begin position="21"/>
        <end position="248"/>
    </location>
</feature>
<evidence type="ECO:0000313" key="4">
    <source>
        <dbReference type="Proteomes" id="UP000183987"/>
    </source>
</evidence>
<keyword evidence="4" id="KW-1185">Reference proteome</keyword>
<feature type="compositionally biased region" description="Low complexity" evidence="1">
    <location>
        <begin position="33"/>
        <end position="56"/>
    </location>
</feature>
<dbReference type="OrthoDB" id="7651544at2"/>
<name>A0A1M5EV70_LOKAT</name>
<dbReference type="AlphaFoldDB" id="A0A1M5EV70"/>
<keyword evidence="2" id="KW-0732">Signal</keyword>